<dbReference type="Gene3D" id="3.40.1620.10">
    <property type="entry name" value="YefM-like domain"/>
    <property type="match status" value="1"/>
</dbReference>
<dbReference type="InterPro" id="IPR036165">
    <property type="entry name" value="YefM-like_sf"/>
</dbReference>
<sequence>MTVANVHQAKTNLSKLLDAAERGEEVIITRRGGGVTEFRLVPVAPSARRALFGRLAGQVVFSPDYDTADAEITAAFDRHLDG</sequence>
<dbReference type="SUPFAM" id="SSF143120">
    <property type="entry name" value="YefM-like"/>
    <property type="match status" value="1"/>
</dbReference>
<organism evidence="3 4">
    <name type="scientific">Geodermatophilus obscurus</name>
    <dbReference type="NCBI Taxonomy" id="1861"/>
    <lineage>
        <taxon>Bacteria</taxon>
        <taxon>Bacillati</taxon>
        <taxon>Actinomycetota</taxon>
        <taxon>Actinomycetes</taxon>
        <taxon>Geodermatophilales</taxon>
        <taxon>Geodermatophilaceae</taxon>
        <taxon>Geodermatophilus</taxon>
    </lineage>
</organism>
<evidence type="ECO:0000256" key="1">
    <source>
        <dbReference type="ARBA" id="ARBA00009981"/>
    </source>
</evidence>
<gene>
    <name evidence="3" type="ORF">SAMN05660350_02759</name>
</gene>
<dbReference type="EMBL" id="FRDM01000013">
    <property type="protein sequence ID" value="SHN79286.1"/>
    <property type="molecule type" value="Genomic_DNA"/>
</dbReference>
<dbReference type="AlphaFoldDB" id="A0A1M7U8P1"/>
<dbReference type="InterPro" id="IPR006442">
    <property type="entry name" value="Antitoxin_Phd/YefM"/>
</dbReference>
<comment type="similarity">
    <text evidence="1 2">Belongs to the phD/YefM antitoxin family.</text>
</comment>
<evidence type="ECO:0000313" key="3">
    <source>
        <dbReference type="EMBL" id="SHN79286.1"/>
    </source>
</evidence>
<protein>
    <recommendedName>
        <fullName evidence="2">Antitoxin</fullName>
    </recommendedName>
</protein>
<evidence type="ECO:0000256" key="2">
    <source>
        <dbReference type="RuleBase" id="RU362080"/>
    </source>
</evidence>
<dbReference type="OrthoDB" id="33091at2"/>
<accession>A0A1M7U8P1</accession>
<comment type="function">
    <text evidence="2">Antitoxin component of a type II toxin-antitoxin (TA) system.</text>
</comment>
<name>A0A1M7U8P1_9ACTN</name>
<reference evidence="3 4" key="1">
    <citation type="submission" date="2016-12" db="EMBL/GenBank/DDBJ databases">
        <authorList>
            <person name="Song W.-J."/>
            <person name="Kurnit D.M."/>
        </authorList>
    </citation>
    <scope>NUCLEOTIDE SEQUENCE [LARGE SCALE GENOMIC DNA]</scope>
    <source>
        <strain evidence="3 4">DSM 43162</strain>
    </source>
</reference>
<dbReference type="Pfam" id="PF02604">
    <property type="entry name" value="PhdYeFM_antitox"/>
    <property type="match status" value="1"/>
</dbReference>
<proteinExistence type="inferred from homology"/>
<evidence type="ECO:0000313" key="4">
    <source>
        <dbReference type="Proteomes" id="UP000184428"/>
    </source>
</evidence>
<dbReference type="RefSeq" id="WP_072918827.1">
    <property type="nucleotide sequence ID" value="NZ_FRDM01000013.1"/>
</dbReference>
<dbReference type="NCBIfam" id="TIGR01552">
    <property type="entry name" value="phd_fam"/>
    <property type="match status" value="1"/>
</dbReference>
<dbReference type="Proteomes" id="UP000184428">
    <property type="component" value="Unassembled WGS sequence"/>
</dbReference>